<evidence type="ECO:0000313" key="12">
    <source>
        <dbReference type="EMBL" id="KAJ9706963.1"/>
    </source>
</evidence>
<dbReference type="InterPro" id="IPR024129">
    <property type="entry name" value="Sphingomy_SMPD4"/>
</dbReference>
<evidence type="ECO:0000256" key="4">
    <source>
        <dbReference type="ARBA" id="ARBA00023125"/>
    </source>
</evidence>
<evidence type="ECO:0000313" key="13">
    <source>
        <dbReference type="Proteomes" id="UP001168098"/>
    </source>
</evidence>
<evidence type="ECO:0000256" key="1">
    <source>
        <dbReference type="ARBA" id="ARBA00004123"/>
    </source>
</evidence>
<dbReference type="Pfam" id="PF00249">
    <property type="entry name" value="Myb_DNA-binding"/>
    <property type="match status" value="2"/>
</dbReference>
<name>A0AA39AIE6_VITRO</name>
<feature type="domain" description="HTH myb-type" evidence="11">
    <location>
        <begin position="835"/>
        <end position="889"/>
    </location>
</feature>
<feature type="region of interest" description="Disordered" evidence="9">
    <location>
        <begin position="888"/>
        <end position="920"/>
    </location>
</feature>
<keyword evidence="3" id="KW-0805">Transcription regulation</keyword>
<dbReference type="PANTHER" id="PTHR31801:SF1">
    <property type="entry name" value="SPHINGOMYELIN PHOSPHODIESTERASE"/>
    <property type="match status" value="1"/>
</dbReference>
<accession>A0AA39AIE6</accession>
<dbReference type="AlphaFoldDB" id="A0AA39AIE6"/>
<reference evidence="12 13" key="1">
    <citation type="journal article" date="2023" name="BMC Biotechnol.">
        <title>Vitis rotundifolia cv Carlos genome sequencing.</title>
        <authorList>
            <person name="Huff M."/>
            <person name="Hulse-Kemp A."/>
            <person name="Scheffler B."/>
            <person name="Youngblood R."/>
            <person name="Simpson S."/>
            <person name="Babiker E."/>
            <person name="Staton M."/>
        </authorList>
    </citation>
    <scope>NUCLEOTIDE SEQUENCE [LARGE SCALE GENOMIC DNA]</scope>
    <source>
        <tissue evidence="12">Leaf</tissue>
    </source>
</reference>
<dbReference type="GO" id="GO:0005634">
    <property type="term" value="C:nucleus"/>
    <property type="evidence" value="ECO:0007669"/>
    <property type="project" value="UniProtKB-SubCell"/>
</dbReference>
<dbReference type="EMBL" id="JARBHA010000002">
    <property type="protein sequence ID" value="KAJ9706963.1"/>
    <property type="molecule type" value="Genomic_DNA"/>
</dbReference>
<dbReference type="Pfam" id="PF14724">
    <property type="entry name" value="mit_SMPDase"/>
    <property type="match status" value="1"/>
</dbReference>
<dbReference type="Gene3D" id="1.10.10.60">
    <property type="entry name" value="Homeodomain-like"/>
    <property type="match status" value="2"/>
</dbReference>
<evidence type="ECO:0000256" key="7">
    <source>
        <dbReference type="ARBA" id="ARBA00023242"/>
    </source>
</evidence>
<protein>
    <recommendedName>
        <fullName evidence="8">Myb-related protein 123</fullName>
    </recommendedName>
</protein>
<feature type="domain" description="HTH myb-type" evidence="11">
    <location>
        <begin position="782"/>
        <end position="834"/>
    </location>
</feature>
<keyword evidence="4" id="KW-0238">DNA-binding</keyword>
<organism evidence="12 13">
    <name type="scientific">Vitis rotundifolia</name>
    <name type="common">Muscadine grape</name>
    <dbReference type="NCBI Taxonomy" id="103349"/>
    <lineage>
        <taxon>Eukaryota</taxon>
        <taxon>Viridiplantae</taxon>
        <taxon>Streptophyta</taxon>
        <taxon>Embryophyta</taxon>
        <taxon>Tracheophyta</taxon>
        <taxon>Spermatophyta</taxon>
        <taxon>Magnoliopsida</taxon>
        <taxon>eudicotyledons</taxon>
        <taxon>Gunneridae</taxon>
        <taxon>Pentapetalae</taxon>
        <taxon>rosids</taxon>
        <taxon>Vitales</taxon>
        <taxon>Vitaceae</taxon>
        <taxon>Viteae</taxon>
        <taxon>Vitis</taxon>
    </lineage>
</organism>
<comment type="caution">
    <text evidence="12">The sequence shown here is derived from an EMBL/GenBank/DDBJ whole genome shotgun (WGS) entry which is preliminary data.</text>
</comment>
<dbReference type="SUPFAM" id="SSF46689">
    <property type="entry name" value="Homeodomain-like"/>
    <property type="match status" value="1"/>
</dbReference>
<feature type="domain" description="Myb-like" evidence="10">
    <location>
        <begin position="835"/>
        <end position="885"/>
    </location>
</feature>
<evidence type="ECO:0000256" key="5">
    <source>
        <dbReference type="ARBA" id="ARBA00023159"/>
    </source>
</evidence>
<dbReference type="CDD" id="cd00167">
    <property type="entry name" value="SANT"/>
    <property type="match status" value="2"/>
</dbReference>
<comment type="subcellular location">
    <subcellularLocation>
        <location evidence="1">Nucleus</location>
    </subcellularLocation>
</comment>
<sequence length="965" mass="109262">MLPHSYTTDPQSKSQSLASTILAASSPPQISAACAAVDSFLHHHNPDQSRHFFSIAFPTLICKLFGFDDSSPQNPNSPNGWIDAVFASNDRDFATRVFNLLCPDSVLMQSISAVDRQSLVKYVFPVERLPEWVRFVLQSNRDCRILPDLCPLFKGRVKEDSVKGTSFQIQLNVFEYYMFWFSYYPVCKGNSENPREIAVRKSRRFRLENWTSSIPGFVSAKRGSEQKTECNLYMRLLYAYLRAFVPIYDLTAHQPYRSSLLHYSTIYDGSALLQAEFLVYTLIHFWMVDNDFSPLSVNVCKSFRVSFPFRSVLGETPPTSGLGEVVKLFVKYLNLSAGAVTGGSDLVEYGGSPRWKVSGPVDVVKTREVTGVSSCLVSWNSLIQRPVYRFILRTFLFSPMGVSMKNVSQVLSVWASYMEPWMISLDDFSELDAIGDKPAKISTKEVSQSQACGYSSSWQGYVLSNYLFYNSLVMHFIGFAHKFLHTDGVLIIQMVLKVINVLTSSRELIELLKNVDTVFHSKQAGSGKSMLNSSCKFVPSIREQLQDWEDGLCESDADGSFLHENWNKDLRLFSDGEDGGQQLLQLFILRAESELQTISGDNLANNLQCIDSLKAQVSCLFGGHIIKPMLVTPGVRQCQSRDEIFKPRRVGSCTLADVRYKGDWMKRPISDDEVAWLAKLLVRLSDWLNENLGLNAGENNHLTSTWSYVEVSGDVCGPIETLKMVWCSIGSWLLMWGVAVAGLMRKYGLRVNLRMLASKKVVMVLLLSALFSVLKRVFCFHSKVMNKGAWTSEEDRKLAEYIEVHGAKRWKTVAFKSGLNRCGKSCRLRWLNYLRPNIKRGNISDEEEDLILRLHKLLGNRWSLIAGRLPGRTDNEIKNYWNSHLSKKLQQKENKTESSTARETAPQKPEDIAEGNGEGDRGSGYADINFDVNEFFDFSAEGSCGLEWVNKFLELDEESWLAEKR</sequence>
<dbReference type="GO" id="GO:0003677">
    <property type="term" value="F:DNA binding"/>
    <property type="evidence" value="ECO:0007669"/>
    <property type="project" value="UniProtKB-KW"/>
</dbReference>
<dbReference type="InterPro" id="IPR001005">
    <property type="entry name" value="SANT/Myb"/>
</dbReference>
<dbReference type="InterPro" id="IPR017930">
    <property type="entry name" value="Myb_dom"/>
</dbReference>
<dbReference type="GO" id="GO:0050290">
    <property type="term" value="F:sphingomyelin phosphodiesterase D activity"/>
    <property type="evidence" value="ECO:0007669"/>
    <property type="project" value="InterPro"/>
</dbReference>
<evidence type="ECO:0000256" key="3">
    <source>
        <dbReference type="ARBA" id="ARBA00023015"/>
    </source>
</evidence>
<keyword evidence="6" id="KW-0804">Transcription</keyword>
<keyword evidence="7" id="KW-0539">Nucleus</keyword>
<evidence type="ECO:0000259" key="11">
    <source>
        <dbReference type="PROSITE" id="PS51294"/>
    </source>
</evidence>
<keyword evidence="2" id="KW-0677">Repeat</keyword>
<proteinExistence type="predicted"/>
<dbReference type="PROSITE" id="PS50090">
    <property type="entry name" value="MYB_LIKE"/>
    <property type="match status" value="2"/>
</dbReference>
<feature type="domain" description="Myb-like" evidence="10">
    <location>
        <begin position="782"/>
        <end position="834"/>
    </location>
</feature>
<dbReference type="FunFam" id="1.10.10.60:FF:000001">
    <property type="entry name" value="MYB-related transcription factor"/>
    <property type="match status" value="1"/>
</dbReference>
<dbReference type="Proteomes" id="UP001168098">
    <property type="component" value="Unassembled WGS sequence"/>
</dbReference>
<evidence type="ECO:0000259" key="10">
    <source>
        <dbReference type="PROSITE" id="PS50090"/>
    </source>
</evidence>
<dbReference type="InterPro" id="IPR009057">
    <property type="entry name" value="Homeodomain-like_sf"/>
</dbReference>
<dbReference type="PANTHER" id="PTHR31801">
    <property type="entry name" value="ALTERED INHERITANCE OF MITOCHONDRIA PROTEIN 24, MITOCHONDRIAL"/>
    <property type="match status" value="1"/>
</dbReference>
<gene>
    <name evidence="12" type="ORF">PVL29_002097</name>
</gene>
<evidence type="ECO:0000256" key="9">
    <source>
        <dbReference type="SAM" id="MobiDB-lite"/>
    </source>
</evidence>
<dbReference type="PROSITE" id="PS51294">
    <property type="entry name" value="HTH_MYB"/>
    <property type="match status" value="2"/>
</dbReference>
<evidence type="ECO:0000256" key="6">
    <source>
        <dbReference type="ARBA" id="ARBA00023163"/>
    </source>
</evidence>
<dbReference type="FunFam" id="1.10.10.60:FF:000302">
    <property type="entry name" value="Transcription factor TT2"/>
    <property type="match status" value="1"/>
</dbReference>
<evidence type="ECO:0000256" key="8">
    <source>
        <dbReference type="ARBA" id="ARBA00083772"/>
    </source>
</evidence>
<dbReference type="SMART" id="SM00717">
    <property type="entry name" value="SANT"/>
    <property type="match status" value="2"/>
</dbReference>
<keyword evidence="13" id="KW-1185">Reference proteome</keyword>
<keyword evidence="5" id="KW-0010">Activator</keyword>
<evidence type="ECO:0000256" key="2">
    <source>
        <dbReference type="ARBA" id="ARBA00022737"/>
    </source>
</evidence>